<protein>
    <submittedName>
        <fullName evidence="2">Uncharacterized protein</fullName>
    </submittedName>
</protein>
<accession>A0AAV6TDG9</accession>
<feature type="signal peptide" evidence="1">
    <location>
        <begin position="1"/>
        <end position="20"/>
    </location>
</feature>
<proteinExistence type="predicted"/>
<evidence type="ECO:0000313" key="3">
    <source>
        <dbReference type="Proteomes" id="UP000827092"/>
    </source>
</evidence>
<keyword evidence="1" id="KW-0732">Signal</keyword>
<evidence type="ECO:0000313" key="2">
    <source>
        <dbReference type="EMBL" id="KAG8155637.1"/>
    </source>
</evidence>
<dbReference type="Proteomes" id="UP000827092">
    <property type="component" value="Unassembled WGS sequence"/>
</dbReference>
<dbReference type="EMBL" id="JAFNEN010007702">
    <property type="protein sequence ID" value="KAG8155637.1"/>
    <property type="molecule type" value="Genomic_DNA"/>
</dbReference>
<name>A0AAV6TDG9_9ARAC</name>
<feature type="chain" id="PRO_5043820785" evidence="1">
    <location>
        <begin position="21"/>
        <end position="95"/>
    </location>
</feature>
<keyword evidence="3" id="KW-1185">Reference proteome</keyword>
<sequence length="95" mass="9614">MVGKKKKLPLALVLAPTSLGRLLGGVGRAEGEAGSWAPGGSKGRGFRVYHGGAQNQHTGERGIGFRAVLGCGKGGILWQEEGSSGGIGGLELEES</sequence>
<comment type="caution">
    <text evidence="2">The sequence shown here is derived from an EMBL/GenBank/DDBJ whole genome shotgun (WGS) entry which is preliminary data.</text>
</comment>
<gene>
    <name evidence="2" type="ORF">JTE90_007363</name>
</gene>
<reference evidence="2 3" key="1">
    <citation type="journal article" date="2022" name="Nat. Ecol. Evol.">
        <title>A masculinizing supergene underlies an exaggerated male reproductive morph in a spider.</title>
        <authorList>
            <person name="Hendrickx F."/>
            <person name="De Corte Z."/>
            <person name="Sonet G."/>
            <person name="Van Belleghem S.M."/>
            <person name="Kostlbacher S."/>
            <person name="Vangestel C."/>
        </authorList>
    </citation>
    <scope>NUCLEOTIDE SEQUENCE [LARGE SCALE GENOMIC DNA]</scope>
    <source>
        <strain evidence="2">W744_W776</strain>
    </source>
</reference>
<organism evidence="2 3">
    <name type="scientific">Oedothorax gibbosus</name>
    <dbReference type="NCBI Taxonomy" id="931172"/>
    <lineage>
        <taxon>Eukaryota</taxon>
        <taxon>Metazoa</taxon>
        <taxon>Ecdysozoa</taxon>
        <taxon>Arthropoda</taxon>
        <taxon>Chelicerata</taxon>
        <taxon>Arachnida</taxon>
        <taxon>Araneae</taxon>
        <taxon>Araneomorphae</taxon>
        <taxon>Entelegynae</taxon>
        <taxon>Araneoidea</taxon>
        <taxon>Linyphiidae</taxon>
        <taxon>Erigoninae</taxon>
        <taxon>Oedothorax</taxon>
    </lineage>
</organism>
<evidence type="ECO:0000256" key="1">
    <source>
        <dbReference type="SAM" id="SignalP"/>
    </source>
</evidence>
<dbReference type="AlphaFoldDB" id="A0AAV6TDG9"/>